<feature type="compositionally biased region" description="Low complexity" evidence="1">
    <location>
        <begin position="1"/>
        <end position="17"/>
    </location>
</feature>
<proteinExistence type="predicted"/>
<dbReference type="Proteomes" id="UP000075881">
    <property type="component" value="Unassembled WGS sequence"/>
</dbReference>
<dbReference type="VEuPathDB" id="VectorBase:ACHR014379"/>
<keyword evidence="3" id="KW-1185">Reference proteome</keyword>
<sequence>TVTVTTTTSTKSTHTPTDPNAGRRRHGNRGQGCRCCRRAAGRVADRFGRCFGRVPATVRWRMMGRTVMMVPKLTAGRHRQIVVVEVVRVGGVMQPRIVHVHQRVHRKAMISGQVVHLRGERIMAGVEQRRR</sequence>
<evidence type="ECO:0000313" key="2">
    <source>
        <dbReference type="EnsemblMetazoa" id="ACHR014379-PA"/>
    </source>
</evidence>
<name>A0A182KIW9_9DIPT</name>
<organism evidence="2 3">
    <name type="scientific">Anopheles christyi</name>
    <dbReference type="NCBI Taxonomy" id="43041"/>
    <lineage>
        <taxon>Eukaryota</taxon>
        <taxon>Metazoa</taxon>
        <taxon>Ecdysozoa</taxon>
        <taxon>Arthropoda</taxon>
        <taxon>Hexapoda</taxon>
        <taxon>Insecta</taxon>
        <taxon>Pterygota</taxon>
        <taxon>Neoptera</taxon>
        <taxon>Endopterygota</taxon>
        <taxon>Diptera</taxon>
        <taxon>Nematocera</taxon>
        <taxon>Culicoidea</taxon>
        <taxon>Culicidae</taxon>
        <taxon>Anophelinae</taxon>
        <taxon>Anopheles</taxon>
    </lineage>
</organism>
<dbReference type="EnsemblMetazoa" id="ACHR014379-RA">
    <property type="protein sequence ID" value="ACHR014379-PA"/>
    <property type="gene ID" value="ACHR014379"/>
</dbReference>
<accession>A0A182KIW9</accession>
<reference evidence="2" key="2">
    <citation type="submission" date="2020-05" db="UniProtKB">
        <authorList>
            <consortium name="EnsemblMetazoa"/>
        </authorList>
    </citation>
    <scope>IDENTIFICATION</scope>
    <source>
        <strain evidence="2">ACHKN1017</strain>
    </source>
</reference>
<evidence type="ECO:0000313" key="3">
    <source>
        <dbReference type="Proteomes" id="UP000075881"/>
    </source>
</evidence>
<evidence type="ECO:0000256" key="1">
    <source>
        <dbReference type="SAM" id="MobiDB-lite"/>
    </source>
</evidence>
<reference evidence="3" key="1">
    <citation type="submission" date="2013-03" db="EMBL/GenBank/DDBJ databases">
        <title>The Genome Sequence of Anopheles christyi ACHKN1017.</title>
        <authorList>
            <consortium name="The Broad Institute Genomics Platform"/>
            <person name="Neafsey D.E."/>
            <person name="Besansky N."/>
            <person name="Walker B."/>
            <person name="Young S.K."/>
            <person name="Zeng Q."/>
            <person name="Gargeya S."/>
            <person name="Fitzgerald M."/>
            <person name="Haas B."/>
            <person name="Abouelleil A."/>
            <person name="Allen A.W."/>
            <person name="Alvarado L."/>
            <person name="Arachchi H.M."/>
            <person name="Berlin A.M."/>
            <person name="Chapman S.B."/>
            <person name="Gainer-Dewar J."/>
            <person name="Goldberg J."/>
            <person name="Griggs A."/>
            <person name="Gujja S."/>
            <person name="Hansen M."/>
            <person name="Howarth C."/>
            <person name="Imamovic A."/>
            <person name="Ireland A."/>
            <person name="Larimer J."/>
            <person name="McCowan C."/>
            <person name="Murphy C."/>
            <person name="Pearson M."/>
            <person name="Poon T.W."/>
            <person name="Priest M."/>
            <person name="Roberts A."/>
            <person name="Saif S."/>
            <person name="Shea T."/>
            <person name="Sisk P."/>
            <person name="Sykes S."/>
            <person name="Wortman J."/>
            <person name="Nusbaum C."/>
            <person name="Birren B."/>
        </authorList>
    </citation>
    <scope>NUCLEOTIDE SEQUENCE [LARGE SCALE GENOMIC DNA]</scope>
    <source>
        <strain evidence="3">ACHKN1017</strain>
    </source>
</reference>
<feature type="region of interest" description="Disordered" evidence="1">
    <location>
        <begin position="1"/>
        <end position="30"/>
    </location>
</feature>
<protein>
    <submittedName>
        <fullName evidence="2">Uncharacterized protein</fullName>
    </submittedName>
</protein>
<dbReference type="AlphaFoldDB" id="A0A182KIW9"/>